<accession>A0A2N0WH95</accession>
<name>A0A2N0WH95_9GAMM</name>
<dbReference type="EMBL" id="PISJ01000010">
    <property type="protein sequence ID" value="PKF34789.1"/>
    <property type="molecule type" value="Genomic_DNA"/>
</dbReference>
<evidence type="ECO:0000256" key="5">
    <source>
        <dbReference type="ARBA" id="ARBA00034078"/>
    </source>
</evidence>
<sequence length="108" mass="11894">MTVRFQVPQEKIPASGARAFLQIEGKNIALFHIGTRFYAIEDRCPHQGASLFSGKLEGQAIRCCAHGLIFDLATGYMLNSKHLKVAVYPVEVDAEQLFILIGSGENND</sequence>
<dbReference type="GO" id="GO:0051537">
    <property type="term" value="F:2 iron, 2 sulfur cluster binding"/>
    <property type="evidence" value="ECO:0007669"/>
    <property type="project" value="UniProtKB-KW"/>
</dbReference>
<dbReference type="GO" id="GO:0046872">
    <property type="term" value="F:metal ion binding"/>
    <property type="evidence" value="ECO:0007669"/>
    <property type="project" value="UniProtKB-KW"/>
</dbReference>
<dbReference type="Proteomes" id="UP000430404">
    <property type="component" value="Unassembled WGS sequence"/>
</dbReference>
<evidence type="ECO:0000313" key="11">
    <source>
        <dbReference type="Proteomes" id="UP000430404"/>
    </source>
</evidence>
<evidence type="ECO:0000313" key="9">
    <source>
        <dbReference type="EMBL" id="VXA54082.1"/>
    </source>
</evidence>
<comment type="similarity">
    <text evidence="6">Belongs to the bacterial ring-hydroxylating dioxygenase ferredoxin component family.</text>
</comment>
<evidence type="ECO:0000256" key="2">
    <source>
        <dbReference type="ARBA" id="ARBA00022723"/>
    </source>
</evidence>
<dbReference type="PROSITE" id="PS51296">
    <property type="entry name" value="RIESKE"/>
    <property type="match status" value="1"/>
</dbReference>
<evidence type="ECO:0000259" key="7">
    <source>
        <dbReference type="PROSITE" id="PS51296"/>
    </source>
</evidence>
<evidence type="ECO:0000313" key="10">
    <source>
        <dbReference type="Proteomes" id="UP000233553"/>
    </source>
</evidence>
<dbReference type="RefSeq" id="WP_101235992.1">
    <property type="nucleotide sequence ID" value="NZ_LR732744.1"/>
</dbReference>
<evidence type="ECO:0000256" key="3">
    <source>
        <dbReference type="ARBA" id="ARBA00023004"/>
    </source>
</evidence>
<dbReference type="AlphaFoldDB" id="A0A2N0WH95"/>
<protein>
    <submittedName>
        <fullName evidence="8">(2Fe-2S)-binding protein</fullName>
    </submittedName>
</protein>
<keyword evidence="3" id="KW-0408">Iron</keyword>
<organism evidence="8 10">
    <name type="scientific">Acinetobacter proteolyticus</name>
    <dbReference type="NCBI Taxonomy" id="1776741"/>
    <lineage>
        <taxon>Bacteria</taxon>
        <taxon>Pseudomonadati</taxon>
        <taxon>Pseudomonadota</taxon>
        <taxon>Gammaproteobacteria</taxon>
        <taxon>Moraxellales</taxon>
        <taxon>Moraxellaceae</taxon>
        <taxon>Acinetobacter</taxon>
    </lineage>
</organism>
<dbReference type="PANTHER" id="PTHR21496:SF0">
    <property type="entry name" value="RIESKE DOMAIN-CONTAINING PROTEIN"/>
    <property type="match status" value="1"/>
</dbReference>
<gene>
    <name evidence="9" type="ORF">ACI8B_110144</name>
    <name evidence="8" type="ORF">CW311_06380</name>
</gene>
<reference evidence="9 11" key="2">
    <citation type="submission" date="2019-10" db="EMBL/GenBank/DDBJ databases">
        <authorList>
            <person name="Karimi E."/>
        </authorList>
    </citation>
    <scope>NUCLEOTIDE SEQUENCE [LARGE SCALE GENOMIC DNA]</scope>
    <source>
        <strain evidence="9">Acinetobacter sp. 8BE</strain>
    </source>
</reference>
<accession>A0A653K0I6</accession>
<comment type="cofactor">
    <cofactor evidence="5">
        <name>[2Fe-2S] cluster</name>
        <dbReference type="ChEBI" id="CHEBI:190135"/>
    </cofactor>
</comment>
<keyword evidence="1" id="KW-0001">2Fe-2S</keyword>
<dbReference type="Proteomes" id="UP000233553">
    <property type="component" value="Unassembled WGS sequence"/>
</dbReference>
<keyword evidence="4" id="KW-0411">Iron-sulfur</keyword>
<dbReference type="InterPro" id="IPR036922">
    <property type="entry name" value="Rieske_2Fe-2S_sf"/>
</dbReference>
<dbReference type="SUPFAM" id="SSF50022">
    <property type="entry name" value="ISP domain"/>
    <property type="match status" value="1"/>
</dbReference>
<feature type="domain" description="Rieske" evidence="7">
    <location>
        <begin position="4"/>
        <end position="99"/>
    </location>
</feature>
<reference evidence="8 10" key="1">
    <citation type="submission" date="2017-12" db="EMBL/GenBank/DDBJ databases">
        <title>Draft Genome sequences of multiple microbial strains isolated from spacecraft associated surfaces.</title>
        <authorList>
            <person name="Seuylemezian A."/>
            <person name="Vaishampayan P."/>
            <person name="Venkateswaran K."/>
        </authorList>
    </citation>
    <scope>NUCLEOTIDE SEQUENCE [LARGE SCALE GENOMIC DNA]</scope>
    <source>
        <strain evidence="8 10">2P01AA</strain>
    </source>
</reference>
<evidence type="ECO:0000256" key="4">
    <source>
        <dbReference type="ARBA" id="ARBA00023014"/>
    </source>
</evidence>
<dbReference type="Gene3D" id="2.102.10.10">
    <property type="entry name" value="Rieske [2Fe-2S] iron-sulphur domain"/>
    <property type="match status" value="1"/>
</dbReference>
<keyword evidence="2" id="KW-0479">Metal-binding</keyword>
<evidence type="ECO:0000313" key="8">
    <source>
        <dbReference type="EMBL" id="PKF34789.1"/>
    </source>
</evidence>
<dbReference type="Pfam" id="PF00355">
    <property type="entry name" value="Rieske"/>
    <property type="match status" value="1"/>
</dbReference>
<evidence type="ECO:0000256" key="1">
    <source>
        <dbReference type="ARBA" id="ARBA00022714"/>
    </source>
</evidence>
<proteinExistence type="inferred from homology"/>
<dbReference type="EMBL" id="CABWKZ010000003">
    <property type="protein sequence ID" value="VXA54082.1"/>
    <property type="molecule type" value="Genomic_DNA"/>
</dbReference>
<dbReference type="PANTHER" id="PTHR21496">
    <property type="entry name" value="FERREDOXIN-RELATED"/>
    <property type="match status" value="1"/>
</dbReference>
<dbReference type="InterPro" id="IPR017941">
    <property type="entry name" value="Rieske_2Fe-2S"/>
</dbReference>
<evidence type="ECO:0000256" key="6">
    <source>
        <dbReference type="ARBA" id="ARBA00038001"/>
    </source>
</evidence>